<evidence type="ECO:0000313" key="1">
    <source>
        <dbReference type="EMBL" id="MQY07469.1"/>
    </source>
</evidence>
<dbReference type="Pfam" id="PF10604">
    <property type="entry name" value="Polyketide_cyc2"/>
    <property type="match status" value="1"/>
</dbReference>
<proteinExistence type="predicted"/>
<dbReference type="RefSeq" id="WP_153537266.1">
    <property type="nucleotide sequence ID" value="NZ_WEGH01000003.1"/>
</dbReference>
<dbReference type="Gene3D" id="3.30.530.20">
    <property type="match status" value="1"/>
</dbReference>
<reference evidence="1 2" key="1">
    <citation type="submission" date="2019-10" db="EMBL/GenBank/DDBJ databases">
        <title>Actinomadura rubteroloni sp. nov. and Actinomadura macrotermitis sp. nov., isolated from the gut of fungus growing-termite Macrotermes natalensis.</title>
        <authorList>
            <person name="Benndorf R."/>
            <person name="Martin K."/>
            <person name="Kuefner M."/>
            <person name="De Beer W."/>
            <person name="Kaster A.-K."/>
            <person name="Vollmers J."/>
            <person name="Poulsen M."/>
            <person name="Beemelmanns C."/>
        </authorList>
    </citation>
    <scope>NUCLEOTIDE SEQUENCE [LARGE SCALE GENOMIC DNA]</scope>
    <source>
        <strain evidence="1 2">RB68</strain>
    </source>
</reference>
<organism evidence="1 2">
    <name type="scientific">Actinomadura macrotermitis</name>
    <dbReference type="NCBI Taxonomy" id="2585200"/>
    <lineage>
        <taxon>Bacteria</taxon>
        <taxon>Bacillati</taxon>
        <taxon>Actinomycetota</taxon>
        <taxon>Actinomycetes</taxon>
        <taxon>Streptosporangiales</taxon>
        <taxon>Thermomonosporaceae</taxon>
        <taxon>Actinomadura</taxon>
    </lineage>
</organism>
<dbReference type="OrthoDB" id="5185789at2"/>
<dbReference type="EMBL" id="WEGH01000003">
    <property type="protein sequence ID" value="MQY07469.1"/>
    <property type="molecule type" value="Genomic_DNA"/>
</dbReference>
<evidence type="ECO:0000313" key="2">
    <source>
        <dbReference type="Proteomes" id="UP000487268"/>
    </source>
</evidence>
<dbReference type="CDD" id="cd07821">
    <property type="entry name" value="PYR_PYL_RCAR_like"/>
    <property type="match status" value="1"/>
</dbReference>
<dbReference type="SUPFAM" id="SSF55961">
    <property type="entry name" value="Bet v1-like"/>
    <property type="match status" value="1"/>
</dbReference>
<dbReference type="InterPro" id="IPR023393">
    <property type="entry name" value="START-like_dom_sf"/>
</dbReference>
<sequence length="149" mass="16435">MPYRVQATATVRGSAEAIFNHIAVAEAWNVWGRFPTRAHRERDGAPEPNGVGAVRRIFPARERVVAYEPSTRYSYVALAGLPLRRYRADVTLEPRGEGTRVEWSGSFEPLVPGTGPLAKVVMGRMLGSFTSGLARHMERCEPGCPGRLN</sequence>
<dbReference type="AlphaFoldDB" id="A0A7K0C218"/>
<comment type="caution">
    <text evidence="1">The sequence shown here is derived from an EMBL/GenBank/DDBJ whole genome shotgun (WGS) entry which is preliminary data.</text>
</comment>
<evidence type="ECO:0008006" key="3">
    <source>
        <dbReference type="Google" id="ProtNLM"/>
    </source>
</evidence>
<gene>
    <name evidence="1" type="ORF">ACRB68_55690</name>
</gene>
<accession>A0A7K0C218</accession>
<name>A0A7K0C218_9ACTN</name>
<dbReference type="InterPro" id="IPR019587">
    <property type="entry name" value="Polyketide_cyclase/dehydratase"/>
</dbReference>
<dbReference type="Proteomes" id="UP000487268">
    <property type="component" value="Unassembled WGS sequence"/>
</dbReference>
<keyword evidence="2" id="KW-1185">Reference proteome</keyword>
<protein>
    <recommendedName>
        <fullName evidence="3">SRPBCC family protein</fullName>
    </recommendedName>
</protein>